<dbReference type="AlphaFoldDB" id="A0A381UM31"/>
<accession>A0A381UM31</accession>
<proteinExistence type="predicted"/>
<gene>
    <name evidence="1" type="ORF">METZ01_LOCUS82034</name>
</gene>
<evidence type="ECO:0000313" key="1">
    <source>
        <dbReference type="EMBL" id="SVA29180.1"/>
    </source>
</evidence>
<sequence>MGVGVFNSIRSSGRASTLADFIKWRVNLSIKLHNWLYDDEPIPLIA</sequence>
<protein>
    <submittedName>
        <fullName evidence="1">Uncharacterized protein</fullName>
    </submittedName>
</protein>
<name>A0A381UM31_9ZZZZ</name>
<organism evidence="1">
    <name type="scientific">marine metagenome</name>
    <dbReference type="NCBI Taxonomy" id="408172"/>
    <lineage>
        <taxon>unclassified sequences</taxon>
        <taxon>metagenomes</taxon>
        <taxon>ecological metagenomes</taxon>
    </lineage>
</organism>
<reference evidence="1" key="1">
    <citation type="submission" date="2018-05" db="EMBL/GenBank/DDBJ databases">
        <authorList>
            <person name="Lanie J.A."/>
            <person name="Ng W.-L."/>
            <person name="Kazmierczak K.M."/>
            <person name="Andrzejewski T.M."/>
            <person name="Davidsen T.M."/>
            <person name="Wayne K.J."/>
            <person name="Tettelin H."/>
            <person name="Glass J.I."/>
            <person name="Rusch D."/>
            <person name="Podicherti R."/>
            <person name="Tsui H.-C.T."/>
            <person name="Winkler M.E."/>
        </authorList>
    </citation>
    <scope>NUCLEOTIDE SEQUENCE</scope>
</reference>
<dbReference type="EMBL" id="UINC01006710">
    <property type="protein sequence ID" value="SVA29180.1"/>
    <property type="molecule type" value="Genomic_DNA"/>
</dbReference>